<accession>A0ABR1XT79</accession>
<evidence type="ECO:0000313" key="1">
    <source>
        <dbReference type="EMBL" id="KAK8166398.1"/>
    </source>
</evidence>
<organism evidence="1 2">
    <name type="scientific">Phyllosticta citrichinensis</name>
    <dbReference type="NCBI Taxonomy" id="1130410"/>
    <lineage>
        <taxon>Eukaryota</taxon>
        <taxon>Fungi</taxon>
        <taxon>Dikarya</taxon>
        <taxon>Ascomycota</taxon>
        <taxon>Pezizomycotina</taxon>
        <taxon>Dothideomycetes</taxon>
        <taxon>Dothideomycetes incertae sedis</taxon>
        <taxon>Botryosphaeriales</taxon>
        <taxon>Phyllostictaceae</taxon>
        <taxon>Phyllosticta</taxon>
    </lineage>
</organism>
<evidence type="ECO:0000313" key="2">
    <source>
        <dbReference type="Proteomes" id="UP001456524"/>
    </source>
</evidence>
<sequence length="202" mass="21707">MLREREWNGCGAAHVYKLRPSPCVGSKRARGSQRASESRGCGCVRREGCSAELALSLASSSKAKSHVSNLARQHLQQPSSIPHIAATVGQGYVTPPATSSQDQPRWPWIRAPAPITTTAAAGCPARLRWARGRGLDLVATLPSDCLIISSTRRMLTAARIRLQPLGHSELAAALTLALPITVFFNRPSAGYLHFVLIGPRNV</sequence>
<reference evidence="1 2" key="1">
    <citation type="journal article" date="2022" name="G3 (Bethesda)">
        <title>Enemy or ally: a genomic approach to elucidate the lifestyle of Phyllosticta citrichinaensis.</title>
        <authorList>
            <person name="Buijs V.A."/>
            <person name="Groenewald J.Z."/>
            <person name="Haridas S."/>
            <person name="LaButti K.M."/>
            <person name="Lipzen A."/>
            <person name="Martin F.M."/>
            <person name="Barry K."/>
            <person name="Grigoriev I.V."/>
            <person name="Crous P.W."/>
            <person name="Seidl M.F."/>
        </authorList>
    </citation>
    <scope>NUCLEOTIDE SEQUENCE [LARGE SCALE GENOMIC DNA]</scope>
    <source>
        <strain evidence="1 2">CBS 129764</strain>
    </source>
</reference>
<proteinExistence type="predicted"/>
<name>A0ABR1XT79_9PEZI</name>
<protein>
    <submittedName>
        <fullName evidence="1">Uncharacterized protein</fullName>
    </submittedName>
</protein>
<keyword evidence="2" id="KW-1185">Reference proteome</keyword>
<comment type="caution">
    <text evidence="1">The sequence shown here is derived from an EMBL/GenBank/DDBJ whole genome shotgun (WGS) entry which is preliminary data.</text>
</comment>
<gene>
    <name evidence="1" type="ORF">IWX90DRAFT_211908</name>
</gene>
<dbReference type="EMBL" id="JBBWUH010000005">
    <property type="protein sequence ID" value="KAK8166398.1"/>
    <property type="molecule type" value="Genomic_DNA"/>
</dbReference>
<dbReference type="Proteomes" id="UP001456524">
    <property type="component" value="Unassembled WGS sequence"/>
</dbReference>